<comment type="caution">
    <text evidence="1">The sequence shown here is derived from an EMBL/GenBank/DDBJ whole genome shotgun (WGS) entry which is preliminary data.</text>
</comment>
<gene>
    <name evidence="1" type="ORF">M097_4877</name>
</gene>
<dbReference type="EMBL" id="JNHI01000116">
    <property type="protein sequence ID" value="KDS23351.1"/>
    <property type="molecule type" value="Genomic_DNA"/>
</dbReference>
<name>A0A078QLQ1_PHOVU</name>
<proteinExistence type="predicted"/>
<dbReference type="AlphaFoldDB" id="A0A078QLQ1"/>
<evidence type="ECO:0000313" key="2">
    <source>
        <dbReference type="Proteomes" id="UP000028134"/>
    </source>
</evidence>
<evidence type="ECO:0000313" key="1">
    <source>
        <dbReference type="EMBL" id="KDS23351.1"/>
    </source>
</evidence>
<organism evidence="1 2">
    <name type="scientific">Phocaeicola vulgatus str. 3775 SL</name>
    <name type="common">B</name>
    <name type="synonym">iv</name>
    <dbReference type="NCBI Taxonomy" id="1339350"/>
    <lineage>
        <taxon>Bacteria</taxon>
        <taxon>Pseudomonadati</taxon>
        <taxon>Bacteroidota</taxon>
        <taxon>Bacteroidia</taxon>
        <taxon>Bacteroidales</taxon>
        <taxon>Bacteroidaceae</taxon>
        <taxon>Phocaeicola</taxon>
    </lineage>
</organism>
<accession>A0A078QLQ1</accession>
<protein>
    <recommendedName>
        <fullName evidence="3">Helix-turn-helix domain-containing protein</fullName>
    </recommendedName>
</protein>
<dbReference type="Proteomes" id="UP000028134">
    <property type="component" value="Unassembled WGS sequence"/>
</dbReference>
<reference evidence="1 2" key="1">
    <citation type="submission" date="2014-04" db="EMBL/GenBank/DDBJ databases">
        <authorList>
            <person name="Sears C."/>
            <person name="Carroll K."/>
            <person name="Sack B.R."/>
            <person name="Qadri F."/>
            <person name="Myers L.L."/>
            <person name="Chung G.-T."/>
            <person name="Escheverria P."/>
            <person name="Fraser C.M."/>
            <person name="Sadzewicz L."/>
            <person name="Shefchek K.A."/>
            <person name="Tallon L."/>
            <person name="Das S.P."/>
            <person name="Daugherty S."/>
            <person name="Mongodin E.F."/>
        </authorList>
    </citation>
    <scope>NUCLEOTIDE SEQUENCE [LARGE SCALE GENOMIC DNA]</scope>
    <source>
        <strain evidence="2">3775 SL(B) 10 (iv)</strain>
    </source>
</reference>
<dbReference type="PATRIC" id="fig|1339350.3.peg.4605"/>
<sequence>MPRRKQLIFKIQDLKCAVHIIEELSKLPQLNNFDMKSIELTIKENKPAPQILKKDVDTLVDRLQRGFSANKHKLTQLNGYYLITNIHLSKWMKVTPATVNKWLKDGLIKYSEKSYDNLKFFDVNEVISQLRKQKQ</sequence>
<evidence type="ECO:0008006" key="3">
    <source>
        <dbReference type="Google" id="ProtNLM"/>
    </source>
</evidence>